<proteinExistence type="predicted"/>
<keyword evidence="3" id="KW-1185">Reference proteome</keyword>
<evidence type="ECO:0008006" key="4">
    <source>
        <dbReference type="Google" id="ProtNLM"/>
    </source>
</evidence>
<sequence length="294" mass="33145">MIVNPQLFNYRLIISSLLVVLTVLGIYSFNKNQSIDAYEEFLKQEKVLIETELADLLSSYDALSQDYNFMTTQLQAAKLETSNALDSLRLLKSDLSIIAKYKDQLAVLKSKSKVLLRTIDSLNSANKKLQNEKRYALKTIKNNTVTITGLEEVNDSLYKTIDNAAVLRASNINAQSYRLRSGKKRFTERAKRANAIDVCVTLNENPLSIEGQKDIYIQVVSPQGNVVSDKGEVFFGSTSLNYSHKEIVTYKKENLEICIAIVADNDDQPFLKGSYFINVFHENVKLGSTSLNFK</sequence>
<keyword evidence="1" id="KW-0472">Membrane</keyword>
<reference evidence="2 3" key="1">
    <citation type="submission" date="2020-11" db="EMBL/GenBank/DDBJ databases">
        <title>Winogradskyella marina sp. nov., isolated from marine sediment.</title>
        <authorList>
            <person name="Bo J."/>
            <person name="Wang S."/>
            <person name="Song X."/>
            <person name="Du Z."/>
        </authorList>
    </citation>
    <scope>NUCLEOTIDE SEQUENCE [LARGE SCALE GENOMIC DNA]</scope>
    <source>
        <strain evidence="2 3">F6397</strain>
    </source>
</reference>
<protein>
    <recommendedName>
        <fullName evidence="4">Chromosome partitioning protein ParA</fullName>
    </recommendedName>
</protein>
<feature type="transmembrane region" description="Helical" evidence="1">
    <location>
        <begin position="12"/>
        <end position="29"/>
    </location>
</feature>
<keyword evidence="1" id="KW-1133">Transmembrane helix</keyword>
<evidence type="ECO:0000313" key="2">
    <source>
        <dbReference type="EMBL" id="MBF8148835.1"/>
    </source>
</evidence>
<dbReference type="EMBL" id="JADOET010000001">
    <property type="protein sequence ID" value="MBF8148835.1"/>
    <property type="molecule type" value="Genomic_DNA"/>
</dbReference>
<evidence type="ECO:0000313" key="3">
    <source>
        <dbReference type="Proteomes" id="UP000611215"/>
    </source>
</evidence>
<name>A0ABS0EEF0_9FLAO</name>
<keyword evidence="1" id="KW-0812">Transmembrane</keyword>
<gene>
    <name evidence="2" type="ORF">ITJ86_02940</name>
</gene>
<accession>A0ABS0EEF0</accession>
<organism evidence="2 3">
    <name type="scientific">Winogradskyella marina</name>
    <dbReference type="NCBI Taxonomy" id="2785530"/>
    <lineage>
        <taxon>Bacteria</taxon>
        <taxon>Pseudomonadati</taxon>
        <taxon>Bacteroidota</taxon>
        <taxon>Flavobacteriia</taxon>
        <taxon>Flavobacteriales</taxon>
        <taxon>Flavobacteriaceae</taxon>
        <taxon>Winogradskyella</taxon>
    </lineage>
</organism>
<dbReference type="RefSeq" id="WP_195870102.1">
    <property type="nucleotide sequence ID" value="NZ_JADOET010000001.1"/>
</dbReference>
<evidence type="ECO:0000256" key="1">
    <source>
        <dbReference type="SAM" id="Phobius"/>
    </source>
</evidence>
<comment type="caution">
    <text evidence="2">The sequence shown here is derived from an EMBL/GenBank/DDBJ whole genome shotgun (WGS) entry which is preliminary data.</text>
</comment>
<dbReference type="Proteomes" id="UP000611215">
    <property type="component" value="Unassembled WGS sequence"/>
</dbReference>